<protein>
    <submittedName>
        <fullName evidence="2">Uncharacterized protein</fullName>
    </submittedName>
</protein>
<feature type="region of interest" description="Disordered" evidence="1">
    <location>
        <begin position="1"/>
        <end position="35"/>
    </location>
</feature>
<evidence type="ECO:0000256" key="1">
    <source>
        <dbReference type="SAM" id="MobiDB-lite"/>
    </source>
</evidence>
<sequence>MVVAKSHPSVATLRPSAGTAEGDLRDPLQGVPVAGDKILGRPRMRLGASSKAATDKCHGEARMCGTDGDRAISLALPS</sequence>
<gene>
    <name evidence="2" type="ORF">Pth03_00860</name>
</gene>
<accession>A0A8J3XR73</accession>
<name>A0A8J3XR73_9ACTN</name>
<dbReference type="Proteomes" id="UP000605992">
    <property type="component" value="Unassembled WGS sequence"/>
</dbReference>
<dbReference type="EMBL" id="BOOR01000002">
    <property type="protein sequence ID" value="GII51697.1"/>
    <property type="molecule type" value="Genomic_DNA"/>
</dbReference>
<evidence type="ECO:0000313" key="3">
    <source>
        <dbReference type="Proteomes" id="UP000605992"/>
    </source>
</evidence>
<proteinExistence type="predicted"/>
<keyword evidence="3" id="KW-1185">Reference proteome</keyword>
<dbReference type="AlphaFoldDB" id="A0A8J3XR73"/>
<organism evidence="2 3">
    <name type="scientific">Planotetraspora thailandica</name>
    <dbReference type="NCBI Taxonomy" id="487172"/>
    <lineage>
        <taxon>Bacteria</taxon>
        <taxon>Bacillati</taxon>
        <taxon>Actinomycetota</taxon>
        <taxon>Actinomycetes</taxon>
        <taxon>Streptosporangiales</taxon>
        <taxon>Streptosporangiaceae</taxon>
        <taxon>Planotetraspora</taxon>
    </lineage>
</organism>
<comment type="caution">
    <text evidence="2">The sequence shown here is derived from an EMBL/GenBank/DDBJ whole genome shotgun (WGS) entry which is preliminary data.</text>
</comment>
<reference evidence="2" key="1">
    <citation type="submission" date="2021-01" db="EMBL/GenBank/DDBJ databases">
        <title>Whole genome shotgun sequence of Planotetraspora thailandica NBRC 104271.</title>
        <authorList>
            <person name="Komaki H."/>
            <person name="Tamura T."/>
        </authorList>
    </citation>
    <scope>NUCLEOTIDE SEQUENCE</scope>
    <source>
        <strain evidence="2">NBRC 104271</strain>
    </source>
</reference>
<evidence type="ECO:0000313" key="2">
    <source>
        <dbReference type="EMBL" id="GII51697.1"/>
    </source>
</evidence>